<accession>A0A2I2KY59</accession>
<dbReference type="PANTHER" id="PTHR30482:SF10">
    <property type="entry name" value="HIGH-AFFINITY BRANCHED-CHAIN AMINO ACID TRANSPORT PROTEIN BRAE"/>
    <property type="match status" value="1"/>
</dbReference>
<dbReference type="PANTHER" id="PTHR30482">
    <property type="entry name" value="HIGH-AFFINITY BRANCHED-CHAIN AMINO ACID TRANSPORT SYSTEM PERMEASE"/>
    <property type="match status" value="1"/>
</dbReference>
<keyword evidence="4 7" id="KW-1133">Transmembrane helix</keyword>
<organism evidence="8 9">
    <name type="scientific">Frankia canadensis</name>
    <dbReference type="NCBI Taxonomy" id="1836972"/>
    <lineage>
        <taxon>Bacteria</taxon>
        <taxon>Bacillati</taxon>
        <taxon>Actinomycetota</taxon>
        <taxon>Actinomycetes</taxon>
        <taxon>Frankiales</taxon>
        <taxon>Frankiaceae</taxon>
        <taxon>Frankia</taxon>
    </lineage>
</organism>
<evidence type="ECO:0000256" key="1">
    <source>
        <dbReference type="ARBA" id="ARBA00004651"/>
    </source>
</evidence>
<dbReference type="GO" id="GO:0005886">
    <property type="term" value="C:plasma membrane"/>
    <property type="evidence" value="ECO:0007669"/>
    <property type="project" value="UniProtKB-SubCell"/>
</dbReference>
<evidence type="ECO:0000313" key="9">
    <source>
        <dbReference type="Proteomes" id="UP000234331"/>
    </source>
</evidence>
<feature type="transmembrane region" description="Helical" evidence="7">
    <location>
        <begin position="12"/>
        <end position="29"/>
    </location>
</feature>
<comment type="subcellular location">
    <subcellularLocation>
        <location evidence="1">Cell membrane</location>
        <topology evidence="1">Multi-pass membrane protein</topology>
    </subcellularLocation>
</comment>
<dbReference type="OrthoDB" id="9814461at2"/>
<evidence type="ECO:0000256" key="7">
    <source>
        <dbReference type="SAM" id="Phobius"/>
    </source>
</evidence>
<feature type="transmembrane region" description="Helical" evidence="7">
    <location>
        <begin position="36"/>
        <end position="54"/>
    </location>
</feature>
<dbReference type="GO" id="GO:0015658">
    <property type="term" value="F:branched-chain amino acid transmembrane transporter activity"/>
    <property type="evidence" value="ECO:0007669"/>
    <property type="project" value="InterPro"/>
</dbReference>
<feature type="transmembrane region" description="Helical" evidence="7">
    <location>
        <begin position="120"/>
        <end position="143"/>
    </location>
</feature>
<dbReference type="CDD" id="cd06581">
    <property type="entry name" value="TM_PBP1_LivM_like"/>
    <property type="match status" value="1"/>
</dbReference>
<reference evidence="8 9" key="1">
    <citation type="submission" date="2017-06" db="EMBL/GenBank/DDBJ databases">
        <authorList>
            <person name="Kim H.J."/>
            <person name="Triplett B.A."/>
        </authorList>
    </citation>
    <scope>NUCLEOTIDE SEQUENCE [LARGE SCALE GENOMIC DNA]</scope>
    <source>
        <strain evidence="8">FRACA_ARgP5</strain>
    </source>
</reference>
<keyword evidence="9" id="KW-1185">Reference proteome</keyword>
<evidence type="ECO:0000313" key="8">
    <source>
        <dbReference type="EMBL" id="SNQ50595.1"/>
    </source>
</evidence>
<dbReference type="InterPro" id="IPR043428">
    <property type="entry name" value="LivM-like"/>
</dbReference>
<evidence type="ECO:0000256" key="6">
    <source>
        <dbReference type="SAM" id="MobiDB-lite"/>
    </source>
</evidence>
<feature type="transmembrane region" description="Helical" evidence="7">
    <location>
        <begin position="88"/>
        <end position="108"/>
    </location>
</feature>
<keyword evidence="5 7" id="KW-0472">Membrane</keyword>
<name>A0A2I2KY59_9ACTN</name>
<feature type="compositionally biased region" description="Gly residues" evidence="6">
    <location>
        <begin position="287"/>
        <end position="303"/>
    </location>
</feature>
<sequence>MIDWFSGNEGYIQGALVAALLAASVQVALRAGVLSFASVGFYGVGAYGTGYLTATQGWGTAPAATVVVIITMVLSWLLALVLARLRALYLAMATIAFVLLVQIGALAWDSVTGGPLGLFGIPPALGTGGVALILAGVLAVNALTQRGAVGRRLLLLRKDEALASALGVNVRHQHQIAFVWSAVLGSLAGISQASLLTVFTPENLGFSVMVSALTALVVGGTWHWSGPLIGGVVFSWFLSAYLGFASDYRGVVEGALTVVVLVFLPKGLAGLFELLDPGRLRRAAAGPTGGPGGVSAGVPGGASTGQDRPVPAQEMGVSS</sequence>
<keyword evidence="3 7" id="KW-0812">Transmembrane</keyword>
<keyword evidence="2" id="KW-1003">Cell membrane</keyword>
<feature type="transmembrane region" description="Helical" evidence="7">
    <location>
        <begin position="251"/>
        <end position="272"/>
    </location>
</feature>
<protein>
    <submittedName>
        <fullName evidence="8">Putative Branched-chain amino acid transport system permease protein LivM (TC 3.A.1.4.1)</fullName>
    </submittedName>
</protein>
<dbReference type="Proteomes" id="UP000234331">
    <property type="component" value="Unassembled WGS sequence"/>
</dbReference>
<dbReference type="EMBL" id="FZMO01000434">
    <property type="protein sequence ID" value="SNQ50595.1"/>
    <property type="molecule type" value="Genomic_DNA"/>
</dbReference>
<feature type="transmembrane region" description="Helical" evidence="7">
    <location>
        <begin position="176"/>
        <end position="198"/>
    </location>
</feature>
<feature type="transmembrane region" description="Helical" evidence="7">
    <location>
        <begin position="60"/>
        <end position="81"/>
    </location>
</feature>
<proteinExistence type="predicted"/>
<evidence type="ECO:0000256" key="3">
    <source>
        <dbReference type="ARBA" id="ARBA00022692"/>
    </source>
</evidence>
<dbReference type="RefSeq" id="WP_101833987.1">
    <property type="nucleotide sequence ID" value="NZ_FZMO01000434.1"/>
</dbReference>
<dbReference type="Pfam" id="PF02653">
    <property type="entry name" value="BPD_transp_2"/>
    <property type="match status" value="1"/>
</dbReference>
<dbReference type="InterPro" id="IPR001851">
    <property type="entry name" value="ABC_transp_permease"/>
</dbReference>
<gene>
    <name evidence="8" type="ORF">FRACA_490027</name>
</gene>
<dbReference type="AlphaFoldDB" id="A0A2I2KY59"/>
<evidence type="ECO:0000256" key="4">
    <source>
        <dbReference type="ARBA" id="ARBA00022989"/>
    </source>
</evidence>
<evidence type="ECO:0000256" key="2">
    <source>
        <dbReference type="ARBA" id="ARBA00022475"/>
    </source>
</evidence>
<evidence type="ECO:0000256" key="5">
    <source>
        <dbReference type="ARBA" id="ARBA00023136"/>
    </source>
</evidence>
<feature type="region of interest" description="Disordered" evidence="6">
    <location>
        <begin position="286"/>
        <end position="319"/>
    </location>
</feature>